<keyword evidence="2" id="KW-0812">Transmembrane</keyword>
<comment type="caution">
    <text evidence="3">The sequence shown here is derived from an EMBL/GenBank/DDBJ whole genome shotgun (WGS) entry which is preliminary data.</text>
</comment>
<proteinExistence type="predicted"/>
<keyword evidence="2" id="KW-1133">Transmembrane helix</keyword>
<feature type="region of interest" description="Disordered" evidence="1">
    <location>
        <begin position="1"/>
        <end position="96"/>
    </location>
</feature>
<keyword evidence="4" id="KW-1185">Reference proteome</keyword>
<dbReference type="Proteomes" id="UP001154282">
    <property type="component" value="Unassembled WGS sequence"/>
</dbReference>
<protein>
    <submittedName>
        <fullName evidence="3">Uncharacterized protein</fullName>
    </submittedName>
</protein>
<evidence type="ECO:0000256" key="2">
    <source>
        <dbReference type="SAM" id="Phobius"/>
    </source>
</evidence>
<evidence type="ECO:0000313" key="3">
    <source>
        <dbReference type="EMBL" id="CAI0399239.1"/>
    </source>
</evidence>
<organism evidence="3 4">
    <name type="scientific">Linum tenue</name>
    <dbReference type="NCBI Taxonomy" id="586396"/>
    <lineage>
        <taxon>Eukaryota</taxon>
        <taxon>Viridiplantae</taxon>
        <taxon>Streptophyta</taxon>
        <taxon>Embryophyta</taxon>
        <taxon>Tracheophyta</taxon>
        <taxon>Spermatophyta</taxon>
        <taxon>Magnoliopsida</taxon>
        <taxon>eudicotyledons</taxon>
        <taxon>Gunneridae</taxon>
        <taxon>Pentapetalae</taxon>
        <taxon>rosids</taxon>
        <taxon>fabids</taxon>
        <taxon>Malpighiales</taxon>
        <taxon>Linaceae</taxon>
        <taxon>Linum</taxon>
    </lineage>
</organism>
<feature type="transmembrane region" description="Helical" evidence="2">
    <location>
        <begin position="217"/>
        <end position="237"/>
    </location>
</feature>
<accession>A0AAV0INT9</accession>
<dbReference type="EMBL" id="CAMGYJ010000004">
    <property type="protein sequence ID" value="CAI0399239.1"/>
    <property type="molecule type" value="Genomic_DNA"/>
</dbReference>
<gene>
    <name evidence="3" type="ORF">LITE_LOCUS10217</name>
</gene>
<evidence type="ECO:0000256" key="1">
    <source>
        <dbReference type="SAM" id="MobiDB-lite"/>
    </source>
</evidence>
<name>A0AAV0INT9_9ROSI</name>
<sequence>MRGKGPSDLGLRHNLLPRHRAAGHLRDLPGQSSGPADGQHQIPGTRGDVRRVPHAQPDGIHSGLRPCPRPLPPAAHRERRRDHDPPEAGRRSADLCPLDARLRRGGRAAQAHCPHQADARDVGSKQGRDLVDVGVLAGAAVRARRTGGGVRRRRAGGVLLQAVSGEHEERSGGVELLRDSGGELPQHGADTACSPDDGRGADGELVAGGFEQGEARLLLLLGWWVGGFKLWLLFVVFEWVPIQEGER</sequence>
<feature type="compositionally biased region" description="Basic and acidic residues" evidence="1">
    <location>
        <begin position="81"/>
        <end position="93"/>
    </location>
</feature>
<evidence type="ECO:0000313" key="4">
    <source>
        <dbReference type="Proteomes" id="UP001154282"/>
    </source>
</evidence>
<dbReference type="AlphaFoldDB" id="A0AAV0INT9"/>
<reference evidence="3" key="1">
    <citation type="submission" date="2022-08" db="EMBL/GenBank/DDBJ databases">
        <authorList>
            <person name="Gutierrez-Valencia J."/>
        </authorList>
    </citation>
    <scope>NUCLEOTIDE SEQUENCE</scope>
</reference>
<keyword evidence="2" id="KW-0472">Membrane</keyword>